<evidence type="ECO:0000256" key="2">
    <source>
        <dbReference type="ARBA" id="ARBA00023157"/>
    </source>
</evidence>
<comment type="caution">
    <text evidence="5">The sequence shown here is derived from an EMBL/GenBank/DDBJ whole genome shotgun (WGS) entry which is preliminary data.</text>
</comment>
<protein>
    <recommendedName>
        <fullName evidence="7">LamG-like jellyroll fold domain-containing protein</fullName>
    </recommendedName>
</protein>
<feature type="compositionally biased region" description="Basic and acidic residues" evidence="3">
    <location>
        <begin position="280"/>
        <end position="293"/>
    </location>
</feature>
<keyword evidence="1" id="KW-0677">Repeat</keyword>
<dbReference type="PANTHER" id="PTHR22906:SF21">
    <property type="entry name" value="SEMA DOMAIN-CONTAINING PROTEIN"/>
    <property type="match status" value="1"/>
</dbReference>
<keyword evidence="4" id="KW-0732">Signal</keyword>
<proteinExistence type="predicted"/>
<evidence type="ECO:0000256" key="1">
    <source>
        <dbReference type="ARBA" id="ARBA00022737"/>
    </source>
</evidence>
<dbReference type="InterPro" id="IPR052065">
    <property type="entry name" value="Compl_asym_regulator"/>
</dbReference>
<evidence type="ECO:0000256" key="3">
    <source>
        <dbReference type="SAM" id="MobiDB-lite"/>
    </source>
</evidence>
<sequence length="754" mass="82852">MAAFLKLSIAVFALLAVHLTLADHSYPDVGKSPISTDAAESRSDLIAGAVVAGITALAGGLVYTQGILSEPAPVVTPAPPISNFRPAVTTRVVNRIVSAIENQASIELAPDRYSVAQGSEDNEVGNNLLGAVNTPSLDSESDNVVRLGNGDSQSQVQDEGSDDSTESMMETTTGMPDTTTKILKLTMQKASSLYPDMILLPLTQGDSNDPTGTTTMISDTNVQDDANERVGPPTTTTPRSIEDSENDITTIKAPERVKFGSSDQVIDYIKQLTNNIIDEDPSKPNDNGEERSQPDLLPSANTSDSNPEEGDVVTEALGASNIFDRISLNAEAKEEAEEADSNPTTITNPQGKDEDTIPQYSSWTEWTDCSALCTNDFSDTPPTQKRSRTCLNNCQENQFIAEFESQSCNLLLTSPDLEAPLINRMTDALDGEGRPYSPKIIFGPEYDGIEFLNGLSSTFAPAISYPLRTDLSLPSDLTLMAWLYLNETQVREESKSLPLISLAPKGSMKKGLSLVLLGPNRNLALQLDNQETQFFDSKQSVSNNQWTQVGVTHSANTGIVQFYLDGQRVGLPISTSIEGVQFKMSKLMLKPESQLNLAMVNFYQEVLPSELIHTLFHKMKLQERSKLFLTETDNSSTENSSKPKRFSSSEVKLNFLTSKLVNPTSFKRRMRLKSLHVCIGFKDNSSTENNSRPKRFSSSESSHICEIQRQWMSDERRKRRSANFSLNSSQRRGRTNFHSEERSHGQGHMKTEEG</sequence>
<feature type="region of interest" description="Disordered" evidence="3">
    <location>
        <begin position="276"/>
        <end position="311"/>
    </location>
</feature>
<dbReference type="Proteomes" id="UP000318571">
    <property type="component" value="Chromosome 12"/>
</dbReference>
<keyword evidence="6" id="KW-1185">Reference proteome</keyword>
<feature type="compositionally biased region" description="Polar residues" evidence="3">
    <location>
        <begin position="341"/>
        <end position="350"/>
    </location>
</feature>
<feature type="region of interest" description="Disordered" evidence="3">
    <location>
        <begin position="118"/>
        <end position="175"/>
    </location>
</feature>
<feature type="compositionally biased region" description="Basic and acidic residues" evidence="3">
    <location>
        <begin position="737"/>
        <end position="754"/>
    </location>
</feature>
<dbReference type="Gene3D" id="2.20.100.10">
    <property type="entry name" value="Thrombospondin type-1 (TSP1) repeat"/>
    <property type="match status" value="1"/>
</dbReference>
<reference evidence="5 6" key="1">
    <citation type="journal article" date="2018" name="Nat. Ecol. Evol.">
        <title>Genomic signatures of mitonuclear coevolution across populations of Tigriopus californicus.</title>
        <authorList>
            <person name="Barreto F.S."/>
            <person name="Watson E.T."/>
            <person name="Lima T.G."/>
            <person name="Willett C.S."/>
            <person name="Edmands S."/>
            <person name="Li W."/>
            <person name="Burton R.S."/>
        </authorList>
    </citation>
    <scope>NUCLEOTIDE SEQUENCE [LARGE SCALE GENOMIC DNA]</scope>
    <source>
        <strain evidence="5 6">San Diego</strain>
    </source>
</reference>
<feature type="region of interest" description="Disordered" evidence="3">
    <location>
        <begin position="204"/>
        <end position="255"/>
    </location>
</feature>
<dbReference type="Gene3D" id="2.60.120.200">
    <property type="match status" value="1"/>
</dbReference>
<dbReference type="PROSITE" id="PS50092">
    <property type="entry name" value="TSP1"/>
    <property type="match status" value="1"/>
</dbReference>
<dbReference type="SUPFAM" id="SSF49899">
    <property type="entry name" value="Concanavalin A-like lectins/glucanases"/>
    <property type="match status" value="1"/>
</dbReference>
<evidence type="ECO:0000313" key="5">
    <source>
        <dbReference type="EMBL" id="TRY80569.1"/>
    </source>
</evidence>
<dbReference type="InterPro" id="IPR013320">
    <property type="entry name" value="ConA-like_dom_sf"/>
</dbReference>
<organism evidence="5 6">
    <name type="scientific">Tigriopus californicus</name>
    <name type="common">Marine copepod</name>
    <dbReference type="NCBI Taxonomy" id="6832"/>
    <lineage>
        <taxon>Eukaryota</taxon>
        <taxon>Metazoa</taxon>
        <taxon>Ecdysozoa</taxon>
        <taxon>Arthropoda</taxon>
        <taxon>Crustacea</taxon>
        <taxon>Multicrustacea</taxon>
        <taxon>Hexanauplia</taxon>
        <taxon>Copepoda</taxon>
        <taxon>Harpacticoida</taxon>
        <taxon>Harpacticidae</taxon>
        <taxon>Tigriopus</taxon>
    </lineage>
</organism>
<keyword evidence="2" id="KW-1015">Disulfide bond</keyword>
<dbReference type="PANTHER" id="PTHR22906">
    <property type="entry name" value="PROPERDIN"/>
    <property type="match status" value="1"/>
</dbReference>
<gene>
    <name evidence="5" type="ORF">TCAL_16756</name>
</gene>
<feature type="region of interest" description="Disordered" evidence="3">
    <location>
        <begin position="332"/>
        <end position="358"/>
    </location>
</feature>
<evidence type="ECO:0008006" key="7">
    <source>
        <dbReference type="Google" id="ProtNLM"/>
    </source>
</evidence>
<dbReference type="InterPro" id="IPR000884">
    <property type="entry name" value="TSP1_rpt"/>
</dbReference>
<feature type="signal peptide" evidence="4">
    <location>
        <begin position="1"/>
        <end position="22"/>
    </location>
</feature>
<evidence type="ECO:0000256" key="4">
    <source>
        <dbReference type="SAM" id="SignalP"/>
    </source>
</evidence>
<evidence type="ECO:0000313" key="6">
    <source>
        <dbReference type="Proteomes" id="UP000318571"/>
    </source>
</evidence>
<feature type="compositionally biased region" description="Polar residues" evidence="3">
    <location>
        <begin position="204"/>
        <end position="224"/>
    </location>
</feature>
<name>A0A553PSB3_TIGCA</name>
<dbReference type="InterPro" id="IPR036383">
    <property type="entry name" value="TSP1_rpt_sf"/>
</dbReference>
<dbReference type="EMBL" id="VCGU01000001">
    <property type="protein sequence ID" value="TRY80569.1"/>
    <property type="molecule type" value="Genomic_DNA"/>
</dbReference>
<dbReference type="AlphaFoldDB" id="A0A553PSB3"/>
<dbReference type="Pfam" id="PF13385">
    <property type="entry name" value="Laminin_G_3"/>
    <property type="match status" value="1"/>
</dbReference>
<feature type="chain" id="PRO_5021809214" description="LamG-like jellyroll fold domain-containing protein" evidence="4">
    <location>
        <begin position="23"/>
        <end position="754"/>
    </location>
</feature>
<feature type="region of interest" description="Disordered" evidence="3">
    <location>
        <begin position="716"/>
        <end position="754"/>
    </location>
</feature>
<accession>A0A553PSB3</accession>
<feature type="compositionally biased region" description="Low complexity" evidence="3">
    <location>
        <begin position="166"/>
        <end position="175"/>
    </location>
</feature>